<comment type="pathway">
    <text evidence="3">Cofactor biosynthesis; tetrahydrofolate biosynthesis; 7,8-dihydrofolate from 2-amino-4-hydroxy-6-hydroxymethyl-7,8-dihydropteridine diphosphate and 4-aminobenzoate: step 2/2.</text>
</comment>
<gene>
    <name evidence="26" type="primary">folC</name>
    <name evidence="26" type="ORF">E3U44_13845</name>
</gene>
<evidence type="ECO:0000256" key="12">
    <source>
        <dbReference type="ARBA" id="ARBA00022741"/>
    </source>
</evidence>
<dbReference type="GO" id="GO:0004326">
    <property type="term" value="F:tetrahydrofolylpolyglutamate synthase activity"/>
    <property type="evidence" value="ECO:0007669"/>
    <property type="project" value="UniProtKB-EC"/>
</dbReference>
<evidence type="ECO:0000256" key="18">
    <source>
        <dbReference type="ARBA" id="ARBA00032510"/>
    </source>
</evidence>
<dbReference type="Proteomes" id="UP000294325">
    <property type="component" value="Chromosome"/>
</dbReference>
<dbReference type="PANTHER" id="PTHR11136:SF0">
    <property type="entry name" value="DIHYDROFOLATE SYNTHETASE-RELATED"/>
    <property type="match status" value="1"/>
</dbReference>
<evidence type="ECO:0000256" key="5">
    <source>
        <dbReference type="ARBA" id="ARBA00008276"/>
    </source>
</evidence>
<evidence type="ECO:0000256" key="10">
    <source>
        <dbReference type="ARBA" id="ARBA00022598"/>
    </source>
</evidence>
<keyword evidence="27" id="KW-1185">Reference proteome</keyword>
<keyword evidence="15" id="KW-0289">Folate biosynthesis</keyword>
<evidence type="ECO:0000259" key="24">
    <source>
        <dbReference type="Pfam" id="PF02875"/>
    </source>
</evidence>
<dbReference type="PIRSF" id="PIRSF001563">
    <property type="entry name" value="Folylpolyglu_synth"/>
    <property type="match status" value="1"/>
</dbReference>
<keyword evidence="12 23" id="KW-0547">Nucleotide-binding</keyword>
<evidence type="ECO:0000256" key="9">
    <source>
        <dbReference type="ARBA" id="ARBA00019357"/>
    </source>
</evidence>
<comment type="cofactor">
    <cofactor evidence="1">
        <name>Mg(2+)</name>
        <dbReference type="ChEBI" id="CHEBI:18420"/>
    </cofactor>
</comment>
<evidence type="ECO:0000256" key="6">
    <source>
        <dbReference type="ARBA" id="ARBA00011245"/>
    </source>
</evidence>
<dbReference type="EMBL" id="CP038033">
    <property type="protein sequence ID" value="QBQ55468.1"/>
    <property type="molecule type" value="Genomic_DNA"/>
</dbReference>
<comment type="similarity">
    <text evidence="5 23">Belongs to the folylpolyglutamate synthase family.</text>
</comment>
<feature type="domain" description="Mur ligase central" evidence="25">
    <location>
        <begin position="48"/>
        <end position="190"/>
    </location>
</feature>
<dbReference type="EC" id="6.3.2.12" evidence="7"/>
<sequence>MARFSRLPDWLAWQESAHWPRIDPGLIRASTVLRRMALHQPSFPVVTVAGTNGKGSTVAMLEAILLAAGYRVGSYTSPHLLRYNERIKVQGEAVEDETICQSFARIDTARQEVSLTYFEFGTLAAIDIFHQRELDIVLLEVGLGGRLDAVNALDADVAAITTVDMDHVHLLGHNREAIGFEKAGIFRPRRPAVCGDLDPPASVSAHARRLSTPLYQIGRDFHYQMSDGKWLWQSNGSHYADLPCPSLKGVYQHQNAATALMVLKLLGERLPVSEAAIRGGLHAVCLPGRFQCLQGPVERIFDVAHNPQGARWLAHSLAQRASDGRTYGVIGMLADKDVAGVVGSLEDALDVWFVGGLEGERGLSGKALAEQMGNVTPFAIHIHQTVAEAYQAALAVAQPGDRVLVLGSFHTVEAVMRLEGLDSSSDSELCIDASA</sequence>
<evidence type="ECO:0000259" key="25">
    <source>
        <dbReference type="Pfam" id="PF08245"/>
    </source>
</evidence>
<comment type="subunit">
    <text evidence="6">Monomer.</text>
</comment>
<protein>
    <recommendedName>
        <fullName evidence="9">Dihydrofolate synthase/folylpolyglutamate synthase</fullName>
        <ecNumber evidence="7">6.3.2.12</ecNumber>
        <ecNumber evidence="8">6.3.2.17</ecNumber>
    </recommendedName>
    <alternativeName>
        <fullName evidence="18">Folylpoly-gamma-glutamate synthetase-dihydrofolate synthetase</fullName>
    </alternativeName>
    <alternativeName>
        <fullName evidence="16">Folylpolyglutamate synthetase</fullName>
    </alternativeName>
    <alternativeName>
        <fullName evidence="17">Tetrahydrofolylpolyglutamate synthase</fullName>
    </alternativeName>
</protein>
<organism evidence="26 27">
    <name type="scientific">Nitrosococcus wardiae</name>
    <dbReference type="NCBI Taxonomy" id="1814290"/>
    <lineage>
        <taxon>Bacteria</taxon>
        <taxon>Pseudomonadati</taxon>
        <taxon>Pseudomonadota</taxon>
        <taxon>Gammaproteobacteria</taxon>
        <taxon>Chromatiales</taxon>
        <taxon>Chromatiaceae</taxon>
        <taxon>Nitrosococcus</taxon>
    </lineage>
</organism>
<dbReference type="RefSeq" id="WP_134358727.1">
    <property type="nucleotide sequence ID" value="NZ_CP038033.1"/>
</dbReference>
<dbReference type="SUPFAM" id="SSF53244">
    <property type="entry name" value="MurD-like peptide ligases, peptide-binding domain"/>
    <property type="match status" value="1"/>
</dbReference>
<evidence type="ECO:0000256" key="3">
    <source>
        <dbReference type="ARBA" id="ARBA00004799"/>
    </source>
</evidence>
<evidence type="ECO:0000256" key="23">
    <source>
        <dbReference type="PIRNR" id="PIRNR001563"/>
    </source>
</evidence>
<evidence type="ECO:0000256" key="21">
    <source>
        <dbReference type="ARBA" id="ARBA00049035"/>
    </source>
</evidence>
<feature type="domain" description="Mur ligase C-terminal" evidence="24">
    <location>
        <begin position="288"/>
        <end position="409"/>
    </location>
</feature>
<dbReference type="GO" id="GO:0005737">
    <property type="term" value="C:cytoplasm"/>
    <property type="evidence" value="ECO:0007669"/>
    <property type="project" value="TreeGrafter"/>
</dbReference>
<dbReference type="InterPro" id="IPR004101">
    <property type="entry name" value="Mur_ligase_C"/>
</dbReference>
<evidence type="ECO:0000256" key="13">
    <source>
        <dbReference type="ARBA" id="ARBA00022840"/>
    </source>
</evidence>
<dbReference type="NCBIfam" id="NF008101">
    <property type="entry name" value="PRK10846.1"/>
    <property type="match status" value="1"/>
</dbReference>
<evidence type="ECO:0000313" key="27">
    <source>
        <dbReference type="Proteomes" id="UP000294325"/>
    </source>
</evidence>
<dbReference type="Gene3D" id="3.40.1190.10">
    <property type="entry name" value="Mur-like, catalytic domain"/>
    <property type="match status" value="1"/>
</dbReference>
<dbReference type="GO" id="GO:0046656">
    <property type="term" value="P:folic acid biosynthetic process"/>
    <property type="evidence" value="ECO:0007669"/>
    <property type="project" value="UniProtKB-KW"/>
</dbReference>
<evidence type="ECO:0000256" key="4">
    <source>
        <dbReference type="ARBA" id="ARBA00005150"/>
    </source>
</evidence>
<accession>A0A4P7BZ33</accession>
<comment type="catalytic activity">
    <reaction evidence="19">
        <text>(6S)-5,6,7,8-tetrahydrofolyl-(gamma-L-Glu)(n) + L-glutamate + ATP = (6S)-5,6,7,8-tetrahydrofolyl-(gamma-L-Glu)(n+1) + ADP + phosphate + H(+)</text>
        <dbReference type="Rhea" id="RHEA:10580"/>
        <dbReference type="Rhea" id="RHEA-COMP:14738"/>
        <dbReference type="Rhea" id="RHEA-COMP:14740"/>
        <dbReference type="ChEBI" id="CHEBI:15378"/>
        <dbReference type="ChEBI" id="CHEBI:29985"/>
        <dbReference type="ChEBI" id="CHEBI:30616"/>
        <dbReference type="ChEBI" id="CHEBI:43474"/>
        <dbReference type="ChEBI" id="CHEBI:141005"/>
        <dbReference type="ChEBI" id="CHEBI:456216"/>
        <dbReference type="EC" id="6.3.2.17"/>
    </reaction>
</comment>
<dbReference type="OrthoDB" id="9809356at2"/>
<dbReference type="FunFam" id="3.40.1190.10:FF:000004">
    <property type="entry name" value="Dihydrofolate synthase/folylpolyglutamate synthase"/>
    <property type="match status" value="1"/>
</dbReference>
<dbReference type="GO" id="GO:0008841">
    <property type="term" value="F:dihydrofolate synthase activity"/>
    <property type="evidence" value="ECO:0007669"/>
    <property type="project" value="UniProtKB-EC"/>
</dbReference>
<comment type="pathway">
    <text evidence="4">Cofactor biosynthesis; tetrahydrofolylpolyglutamate biosynthesis.</text>
</comment>
<evidence type="ECO:0000256" key="1">
    <source>
        <dbReference type="ARBA" id="ARBA00001946"/>
    </source>
</evidence>
<name>A0A4P7BZ33_9GAMM</name>
<dbReference type="SUPFAM" id="SSF53623">
    <property type="entry name" value="MurD-like peptide ligases, catalytic domain"/>
    <property type="match status" value="1"/>
</dbReference>
<dbReference type="EC" id="6.3.2.17" evidence="8"/>
<dbReference type="InterPro" id="IPR013221">
    <property type="entry name" value="Mur_ligase_cen"/>
</dbReference>
<dbReference type="InterPro" id="IPR036615">
    <property type="entry name" value="Mur_ligase_C_dom_sf"/>
</dbReference>
<evidence type="ECO:0000256" key="19">
    <source>
        <dbReference type="ARBA" id="ARBA00047493"/>
    </source>
</evidence>
<evidence type="ECO:0000256" key="16">
    <source>
        <dbReference type="ARBA" id="ARBA00030048"/>
    </source>
</evidence>
<dbReference type="UniPathway" id="UPA00077">
    <property type="reaction ID" value="UER00157"/>
</dbReference>
<dbReference type="AlphaFoldDB" id="A0A4P7BZ33"/>
<dbReference type="PANTHER" id="PTHR11136">
    <property type="entry name" value="FOLYLPOLYGLUTAMATE SYNTHASE-RELATED"/>
    <property type="match status" value="1"/>
</dbReference>
<evidence type="ECO:0000256" key="8">
    <source>
        <dbReference type="ARBA" id="ARBA00013025"/>
    </source>
</evidence>
<reference evidence="26 27" key="1">
    <citation type="submission" date="2019-03" db="EMBL/GenBank/DDBJ databases">
        <title>The genome sequence of Nitrosococcus wardiae strain D1FHST reveals the archetypal metabolic capacity of ammonia-oxidizing Gammaproteobacteria.</title>
        <authorList>
            <person name="Wang L."/>
            <person name="Lim C.K."/>
            <person name="Hanson T.E."/>
            <person name="Dang H."/>
            <person name="Klotz M.G."/>
        </authorList>
    </citation>
    <scope>NUCLEOTIDE SEQUENCE [LARGE SCALE GENOMIC DNA]</scope>
    <source>
        <strain evidence="26 27">D1FHS</strain>
    </source>
</reference>
<dbReference type="KEGG" id="nwr:E3U44_13845"/>
<keyword evidence="14" id="KW-0460">Magnesium</keyword>
<evidence type="ECO:0000256" key="7">
    <source>
        <dbReference type="ARBA" id="ARBA00013023"/>
    </source>
</evidence>
<dbReference type="GO" id="GO:0046654">
    <property type="term" value="P:tetrahydrofolate biosynthetic process"/>
    <property type="evidence" value="ECO:0007669"/>
    <property type="project" value="UniProtKB-UniPathway"/>
</dbReference>
<dbReference type="InterPro" id="IPR036565">
    <property type="entry name" value="Mur-like_cat_sf"/>
</dbReference>
<evidence type="ECO:0000256" key="15">
    <source>
        <dbReference type="ARBA" id="ARBA00022909"/>
    </source>
</evidence>
<evidence type="ECO:0000256" key="2">
    <source>
        <dbReference type="ARBA" id="ARBA00002714"/>
    </source>
</evidence>
<evidence type="ECO:0000256" key="11">
    <source>
        <dbReference type="ARBA" id="ARBA00022723"/>
    </source>
</evidence>
<comment type="catalytic activity">
    <reaction evidence="20">
        <text>10-formyltetrahydrofolyl-(gamma-L-Glu)(n) + L-glutamate + ATP = 10-formyltetrahydrofolyl-(gamma-L-Glu)(n+1) + ADP + phosphate + H(+)</text>
        <dbReference type="Rhea" id="RHEA:51904"/>
        <dbReference type="Rhea" id="RHEA-COMP:13088"/>
        <dbReference type="Rhea" id="RHEA-COMP:14300"/>
        <dbReference type="ChEBI" id="CHEBI:15378"/>
        <dbReference type="ChEBI" id="CHEBI:29985"/>
        <dbReference type="ChEBI" id="CHEBI:30616"/>
        <dbReference type="ChEBI" id="CHEBI:43474"/>
        <dbReference type="ChEBI" id="CHEBI:134413"/>
        <dbReference type="ChEBI" id="CHEBI:456216"/>
        <dbReference type="EC" id="6.3.2.17"/>
    </reaction>
</comment>
<dbReference type="Pfam" id="PF08245">
    <property type="entry name" value="Mur_ligase_M"/>
    <property type="match status" value="1"/>
</dbReference>
<dbReference type="GO" id="GO:0046872">
    <property type="term" value="F:metal ion binding"/>
    <property type="evidence" value="ECO:0007669"/>
    <property type="project" value="UniProtKB-KW"/>
</dbReference>
<proteinExistence type="inferred from homology"/>
<keyword evidence="10 23" id="KW-0436">Ligase</keyword>
<dbReference type="GO" id="GO:0005524">
    <property type="term" value="F:ATP binding"/>
    <property type="evidence" value="ECO:0007669"/>
    <property type="project" value="UniProtKB-KW"/>
</dbReference>
<evidence type="ECO:0000256" key="22">
    <source>
        <dbReference type="ARBA" id="ARBA00049161"/>
    </source>
</evidence>
<evidence type="ECO:0000256" key="20">
    <source>
        <dbReference type="ARBA" id="ARBA00047808"/>
    </source>
</evidence>
<dbReference type="NCBIfam" id="TIGR01499">
    <property type="entry name" value="folC"/>
    <property type="match status" value="1"/>
</dbReference>
<keyword evidence="13 23" id="KW-0067">ATP-binding</keyword>
<evidence type="ECO:0000256" key="14">
    <source>
        <dbReference type="ARBA" id="ARBA00022842"/>
    </source>
</evidence>
<dbReference type="Pfam" id="PF02875">
    <property type="entry name" value="Mur_ligase_C"/>
    <property type="match status" value="1"/>
</dbReference>
<comment type="catalytic activity">
    <reaction evidence="22">
        <text>7,8-dihydropteroate + L-glutamate + ATP = 7,8-dihydrofolate + ADP + phosphate + H(+)</text>
        <dbReference type="Rhea" id="RHEA:23584"/>
        <dbReference type="ChEBI" id="CHEBI:15378"/>
        <dbReference type="ChEBI" id="CHEBI:17839"/>
        <dbReference type="ChEBI" id="CHEBI:29985"/>
        <dbReference type="ChEBI" id="CHEBI:30616"/>
        <dbReference type="ChEBI" id="CHEBI:43474"/>
        <dbReference type="ChEBI" id="CHEBI:57451"/>
        <dbReference type="ChEBI" id="CHEBI:456216"/>
        <dbReference type="EC" id="6.3.2.12"/>
    </reaction>
</comment>
<comment type="function">
    <text evidence="2">Functions in two distinct reactions of the de novo folate biosynthetic pathway. Catalyzes the addition of a glutamate residue to dihydropteroate (7,8-dihydropteroate or H2Pte) to form dihydrofolate (7,8-dihydrofolate monoglutamate or H2Pte-Glu). Also catalyzes successive additions of L-glutamate to tetrahydrofolate or 10-formyltetrahydrofolate or 5,10-methylenetetrahydrofolate, leading to folylpolyglutamate derivatives.</text>
</comment>
<dbReference type="Gene3D" id="3.90.190.20">
    <property type="entry name" value="Mur ligase, C-terminal domain"/>
    <property type="match status" value="1"/>
</dbReference>
<evidence type="ECO:0000313" key="26">
    <source>
        <dbReference type="EMBL" id="QBQ55468.1"/>
    </source>
</evidence>
<evidence type="ECO:0000256" key="17">
    <source>
        <dbReference type="ARBA" id="ARBA00030592"/>
    </source>
</evidence>
<dbReference type="InterPro" id="IPR001645">
    <property type="entry name" value="Folylpolyglutamate_synth"/>
</dbReference>
<comment type="catalytic activity">
    <reaction evidence="21">
        <text>(6R)-5,10-methylenetetrahydrofolyl-(gamma-L-Glu)(n) + L-glutamate + ATP = (6R)-5,10-methylenetetrahydrofolyl-(gamma-L-Glu)(n+1) + ADP + phosphate + H(+)</text>
        <dbReference type="Rhea" id="RHEA:51912"/>
        <dbReference type="Rhea" id="RHEA-COMP:13257"/>
        <dbReference type="Rhea" id="RHEA-COMP:13258"/>
        <dbReference type="ChEBI" id="CHEBI:15378"/>
        <dbReference type="ChEBI" id="CHEBI:29985"/>
        <dbReference type="ChEBI" id="CHEBI:30616"/>
        <dbReference type="ChEBI" id="CHEBI:43474"/>
        <dbReference type="ChEBI" id="CHEBI:136572"/>
        <dbReference type="ChEBI" id="CHEBI:456216"/>
        <dbReference type="EC" id="6.3.2.17"/>
    </reaction>
</comment>
<keyword evidence="11" id="KW-0479">Metal-binding</keyword>